<sequence length="1273" mass="140843">MYNPYQGRSARGVRIGVGEILENHADLHIAPGIYGGAPDYGAYGAPPGMAPPGVAAPGTAAPPGMQQANNQQPGRPGFPSNFQPPANMPNINFSAPVIRLGTSGPAKAAAPETGRERGPDGPGRRGGLGSTGMDAQRHSGRDTLMPLHPPTRDEIVRTLFVGNITEGVGGDEGIERILKSAGVLRRWIRATDADEKPCRFGFAEYDDPESLEIAVETLKNVEVPVKRQSVSTNDAEEKEVEKATLMVMVDEGTLTYLEQFESSRAEQDPEDRQARFSAARANLENALKELFHPSTPTQKEDASALDREGDTEMKDVEVTEDGDVVTIPITIEDELADVPPEMRANVAKEIASFRERSNRRDIERLRREEEIESMERARNSGSRINRLASPPASAPSGPAGGTNGIPLGPRDRNVPNAPSGPKAFGVQIPKDYQKGVSFVNGGSLNGVSIDREDEDSDASDEEIHRRRQERQEAEQEKLYMDQERRWLNRERSRTAALEREKKRENEEDGRLQAAHDEMEGRLGAWNDDTEASRKTVDYYADRGAWLRTRGAYRSREANIDDSDRVAEDREHAQSAKQQEQARGMADDFLARQAEELQNRPAEAPREPQRFKLSLGAAAQKAQAATTRRTVAEVEGLLEDEEEPETTTRRQLIPIKFDSAAEAAGLTEEERAQAARQLAAEIPTEKDGLWNWPVKWEFVDDAVLSDQLKPFVEKKIVEYLGVQEQMLVDVVEEHLRKRGSPQELVEQLAEALDEEAEVLVRKLWRMVIFFSESEKRGLSAVGTCDLLPQLYTPHFDNRPTPALLLAIDSCLSCCDSCCDSLTMVKITGFSTRDVRFPTSLDKTGSDAMNAAGDYSSAYCIITTDSEHSGHGMTFTIGRGNEIVCAAISLLAPMVVGKDLDELTADWGKTWRYLVSDSQLRWIGPEKGVIHLALGAVVNALWDLWAKTLGKPVWRIVADMTPEEFVRCIDFRYITDAITPEEAISLLREVEAGKQERIKEAEESKAVPAYTTSAGWLGYSKDKLKLLLKESVEQGYRHFKLKVGGDLEDDKVRLSIAREAIGYDQGNILMVDANQVWSVPEAITWMQELAEFKPWFIEEPTSPDDILGHAAIRKALADTPHGPVGVATGEMCQNRVIFKQLLQAGALTVLQPDACRVGGVNEVLAILLLARKFGVPIVPHSGGVGLPEYTQHLSTIDYVVVTGKKSVLEYVDHLHEHFVHPSSVKDGYYVTPLEPGYSVEMKAESMDAFEFPGQEGKSWWRSEEAKSIIDGPRVV</sequence>
<dbReference type="GO" id="GO:0050023">
    <property type="term" value="F:L-fuconate dehydratase activity"/>
    <property type="evidence" value="ECO:0007669"/>
    <property type="project" value="UniProtKB-EC"/>
</dbReference>
<dbReference type="InterPro" id="IPR012677">
    <property type="entry name" value="Nucleotide-bd_a/b_plait_sf"/>
</dbReference>
<dbReference type="GO" id="GO:0006397">
    <property type="term" value="P:mRNA processing"/>
    <property type="evidence" value="ECO:0007669"/>
    <property type="project" value="UniProtKB-KW"/>
</dbReference>
<dbReference type="EMBL" id="CAJVPA010000184">
    <property type="protein sequence ID" value="CAG8376549.1"/>
    <property type="molecule type" value="Genomic_DNA"/>
</dbReference>
<dbReference type="Pfam" id="PF02746">
    <property type="entry name" value="MR_MLE_N"/>
    <property type="match status" value="1"/>
</dbReference>
<dbReference type="InterPro" id="IPR029017">
    <property type="entry name" value="Enolase-like_N"/>
</dbReference>
<dbReference type="InterPro" id="IPR035979">
    <property type="entry name" value="RBD_domain_sf"/>
</dbReference>
<feature type="region of interest" description="Disordered" evidence="9">
    <location>
        <begin position="102"/>
        <end position="149"/>
    </location>
</feature>
<dbReference type="GO" id="GO:0003723">
    <property type="term" value="F:RNA binding"/>
    <property type="evidence" value="ECO:0007669"/>
    <property type="project" value="UniProtKB-UniRule"/>
</dbReference>
<accession>A0A9W4J3J9</accession>
<keyword evidence="8" id="KW-0694">RNA-binding</keyword>
<dbReference type="InterPro" id="IPR034268">
    <property type="entry name" value="RBM25_RRM"/>
</dbReference>
<dbReference type="SUPFAM" id="SSF54928">
    <property type="entry name" value="RNA-binding domain, RBD"/>
    <property type="match status" value="1"/>
</dbReference>
<proteinExistence type="predicted"/>
<feature type="region of interest" description="Disordered" evidence="9">
    <location>
        <begin position="558"/>
        <end position="584"/>
    </location>
</feature>
<dbReference type="Gene3D" id="1.20.1390.10">
    <property type="entry name" value="PWI domain"/>
    <property type="match status" value="1"/>
</dbReference>
<evidence type="ECO:0000256" key="8">
    <source>
        <dbReference type="PROSITE-ProRule" id="PRU00176"/>
    </source>
</evidence>
<dbReference type="Gene3D" id="3.30.70.330">
    <property type="match status" value="1"/>
</dbReference>
<dbReference type="PROSITE" id="PS51025">
    <property type="entry name" value="PWI"/>
    <property type="match status" value="1"/>
</dbReference>
<organism evidence="12 13">
    <name type="scientific">Penicillium salamii</name>
    <dbReference type="NCBI Taxonomy" id="1612424"/>
    <lineage>
        <taxon>Eukaryota</taxon>
        <taxon>Fungi</taxon>
        <taxon>Dikarya</taxon>
        <taxon>Ascomycota</taxon>
        <taxon>Pezizomycotina</taxon>
        <taxon>Eurotiomycetes</taxon>
        <taxon>Eurotiomycetidae</taxon>
        <taxon>Eurotiales</taxon>
        <taxon>Aspergillaceae</taxon>
        <taxon>Penicillium</taxon>
    </lineage>
</organism>
<dbReference type="FunFam" id="3.30.390.10:FF:000006">
    <property type="entry name" value="Mitochondrial enolase superfamily member 1"/>
    <property type="match status" value="1"/>
</dbReference>
<evidence type="ECO:0000313" key="12">
    <source>
        <dbReference type="EMBL" id="CAG8376549.1"/>
    </source>
</evidence>
<dbReference type="PROSITE" id="PS50102">
    <property type="entry name" value="RRM"/>
    <property type="match status" value="1"/>
</dbReference>
<dbReference type="SFLD" id="SFLDS00001">
    <property type="entry name" value="Enolase"/>
    <property type="match status" value="1"/>
</dbReference>
<evidence type="ECO:0000256" key="3">
    <source>
        <dbReference type="ARBA" id="ARBA00013142"/>
    </source>
</evidence>
<dbReference type="GO" id="GO:0000287">
    <property type="term" value="F:magnesium ion binding"/>
    <property type="evidence" value="ECO:0007669"/>
    <property type="project" value="TreeGrafter"/>
</dbReference>
<evidence type="ECO:0000256" key="4">
    <source>
        <dbReference type="ARBA" id="ARBA00022664"/>
    </source>
</evidence>
<dbReference type="InterPro" id="IPR046945">
    <property type="entry name" value="RHMD-like"/>
</dbReference>
<dbReference type="InterPro" id="IPR018110">
    <property type="entry name" value="Mandel_Rmase/mucon_lact_enz_CS"/>
</dbReference>
<protein>
    <recommendedName>
        <fullName evidence="3">L-fuconate dehydratase</fullName>
        <ecNumber evidence="3">4.2.1.68</ecNumber>
    </recommendedName>
</protein>
<dbReference type="CDD" id="cd03324">
    <property type="entry name" value="rTSbeta_L-fuconate_dehydratase"/>
    <property type="match status" value="1"/>
</dbReference>
<dbReference type="PANTHER" id="PTHR13794">
    <property type="entry name" value="ENOLASE SUPERFAMILY, MANDELATE RACEMASE"/>
    <property type="match status" value="1"/>
</dbReference>
<dbReference type="Gene3D" id="3.30.390.10">
    <property type="entry name" value="Enolase-like, N-terminal domain"/>
    <property type="match status" value="1"/>
</dbReference>
<dbReference type="PROSITE" id="PS00909">
    <property type="entry name" value="MR_MLE_2"/>
    <property type="match status" value="1"/>
</dbReference>
<dbReference type="SMART" id="SM00311">
    <property type="entry name" value="PWI"/>
    <property type="match status" value="1"/>
</dbReference>
<feature type="region of interest" description="Disordered" evidence="9">
    <location>
        <begin position="290"/>
        <end position="310"/>
    </location>
</feature>
<keyword evidence="4" id="KW-0507">mRNA processing</keyword>
<dbReference type="InterPro" id="IPR002483">
    <property type="entry name" value="PWI_dom"/>
</dbReference>
<dbReference type="Gene3D" id="3.20.20.120">
    <property type="entry name" value="Enolase-like C-terminal domain"/>
    <property type="match status" value="1"/>
</dbReference>
<evidence type="ECO:0000256" key="5">
    <source>
        <dbReference type="ARBA" id="ARBA00022723"/>
    </source>
</evidence>
<dbReference type="InterPro" id="IPR013341">
    <property type="entry name" value="Mandelate_racemase_N_dom"/>
</dbReference>
<name>A0A9W4J3J9_9EURO</name>
<comment type="catalytic activity">
    <reaction evidence="1">
        <text>L-fuconate = 2-dehydro-3-deoxy-L-fuconate + H2O</text>
        <dbReference type="Rhea" id="RHEA:22772"/>
        <dbReference type="ChEBI" id="CHEBI:15377"/>
        <dbReference type="ChEBI" id="CHEBI:21291"/>
        <dbReference type="ChEBI" id="CHEBI:37448"/>
        <dbReference type="EC" id="4.2.1.68"/>
    </reaction>
</comment>
<keyword evidence="7" id="KW-0456">Lyase</keyword>
<evidence type="ECO:0000256" key="1">
    <source>
        <dbReference type="ARBA" id="ARBA00001737"/>
    </source>
</evidence>
<dbReference type="InterPro" id="IPR036849">
    <property type="entry name" value="Enolase-like_C_sf"/>
</dbReference>
<dbReference type="InterPro" id="IPR029065">
    <property type="entry name" value="Enolase_C-like"/>
</dbReference>
<dbReference type="SUPFAM" id="SSF51604">
    <property type="entry name" value="Enolase C-terminal domain-like"/>
    <property type="match status" value="1"/>
</dbReference>
<feature type="compositionally biased region" description="Basic and acidic residues" evidence="9">
    <location>
        <begin position="298"/>
        <end position="310"/>
    </location>
</feature>
<feature type="compositionally biased region" description="Low complexity" evidence="9">
    <location>
        <begin position="388"/>
        <end position="397"/>
    </location>
</feature>
<feature type="compositionally biased region" description="Low complexity" evidence="9">
    <location>
        <begin position="55"/>
        <end position="64"/>
    </location>
</feature>
<dbReference type="InterPro" id="IPR000504">
    <property type="entry name" value="RRM_dom"/>
</dbReference>
<dbReference type="InterPro" id="IPR034610">
    <property type="entry name" value="L-fuconate_dehydratase"/>
</dbReference>
<feature type="compositionally biased region" description="Basic and acidic residues" evidence="9">
    <location>
        <begin position="461"/>
        <end position="520"/>
    </location>
</feature>
<dbReference type="CDD" id="cd12446">
    <property type="entry name" value="RRM_RBM25"/>
    <property type="match status" value="1"/>
</dbReference>
<evidence type="ECO:0000256" key="6">
    <source>
        <dbReference type="ARBA" id="ARBA00022842"/>
    </source>
</evidence>
<dbReference type="GO" id="GO:0016052">
    <property type="term" value="P:carbohydrate catabolic process"/>
    <property type="evidence" value="ECO:0007669"/>
    <property type="project" value="InterPro"/>
</dbReference>
<dbReference type="InterPro" id="IPR013342">
    <property type="entry name" value="Mandelate_racemase_C"/>
</dbReference>
<comment type="cofactor">
    <cofactor evidence="2">
        <name>Mg(2+)</name>
        <dbReference type="ChEBI" id="CHEBI:18420"/>
    </cofactor>
</comment>
<dbReference type="GO" id="GO:0009063">
    <property type="term" value="P:amino acid catabolic process"/>
    <property type="evidence" value="ECO:0007669"/>
    <property type="project" value="InterPro"/>
</dbReference>
<dbReference type="InterPro" id="IPR036483">
    <property type="entry name" value="PWI_dom_sf"/>
</dbReference>
<feature type="compositionally biased region" description="Basic and acidic residues" evidence="9">
    <location>
        <begin position="558"/>
        <end position="573"/>
    </location>
</feature>
<dbReference type="Pfam" id="PF01480">
    <property type="entry name" value="PWI"/>
    <property type="match status" value="1"/>
</dbReference>
<dbReference type="AlphaFoldDB" id="A0A9W4J3J9"/>
<evidence type="ECO:0000256" key="2">
    <source>
        <dbReference type="ARBA" id="ARBA00001946"/>
    </source>
</evidence>
<reference evidence="12" key="1">
    <citation type="submission" date="2021-07" db="EMBL/GenBank/DDBJ databases">
        <authorList>
            <person name="Branca A.L. A."/>
        </authorList>
    </citation>
    <scope>NUCLEOTIDE SEQUENCE</scope>
</reference>
<dbReference type="OrthoDB" id="14161at2759"/>
<comment type="caution">
    <text evidence="12">The sequence shown here is derived from an EMBL/GenBank/DDBJ whole genome shotgun (WGS) entry which is preliminary data.</text>
</comment>
<evidence type="ECO:0000259" key="10">
    <source>
        <dbReference type="PROSITE" id="PS50102"/>
    </source>
</evidence>
<dbReference type="EC" id="4.2.1.68" evidence="3"/>
<dbReference type="SUPFAM" id="SSF101233">
    <property type="entry name" value="PWI domain"/>
    <property type="match status" value="1"/>
</dbReference>
<feature type="domain" description="PWI" evidence="11">
    <location>
        <begin position="686"/>
        <end position="783"/>
    </location>
</feature>
<dbReference type="FunFam" id="3.20.20.120:FF:000007">
    <property type="entry name" value="Mitochondrial enolase superfamily member 1"/>
    <property type="match status" value="1"/>
</dbReference>
<evidence type="ECO:0000256" key="7">
    <source>
        <dbReference type="ARBA" id="ARBA00023239"/>
    </source>
</evidence>
<dbReference type="SFLD" id="SFLDG00179">
    <property type="entry name" value="mandelate_racemase"/>
    <property type="match status" value="1"/>
</dbReference>
<evidence type="ECO:0000256" key="9">
    <source>
        <dbReference type="SAM" id="MobiDB-lite"/>
    </source>
</evidence>
<dbReference type="SMART" id="SM00922">
    <property type="entry name" value="MR_MLE"/>
    <property type="match status" value="1"/>
</dbReference>
<gene>
    <name evidence="12" type="ORF">PSALAMII_LOCUS5539</name>
</gene>
<dbReference type="SFLD" id="SFLDF00111">
    <property type="entry name" value="L-fuconate_dehydratase"/>
    <property type="match status" value="1"/>
</dbReference>
<dbReference type="Proteomes" id="UP001152646">
    <property type="component" value="Unassembled WGS sequence"/>
</dbReference>
<feature type="compositionally biased region" description="Acidic residues" evidence="9">
    <location>
        <begin position="451"/>
        <end position="460"/>
    </location>
</feature>
<feature type="region of interest" description="Disordered" evidence="9">
    <location>
        <begin position="55"/>
        <end position="84"/>
    </location>
</feature>
<keyword evidence="5" id="KW-0479">Metal-binding</keyword>
<evidence type="ECO:0000259" key="11">
    <source>
        <dbReference type="PROSITE" id="PS51025"/>
    </source>
</evidence>
<dbReference type="SFLD" id="SFLDF00270">
    <property type="entry name" value="L-galactonate_dehydratase"/>
    <property type="match status" value="1"/>
</dbReference>
<evidence type="ECO:0000313" key="13">
    <source>
        <dbReference type="Proteomes" id="UP001152646"/>
    </source>
</evidence>
<dbReference type="SUPFAM" id="SSF54826">
    <property type="entry name" value="Enolase N-terminal domain-like"/>
    <property type="match status" value="1"/>
</dbReference>
<feature type="compositionally biased region" description="Basic and acidic residues" evidence="9">
    <location>
        <begin position="113"/>
        <end position="123"/>
    </location>
</feature>
<feature type="domain" description="RRM" evidence="10">
    <location>
        <begin position="157"/>
        <end position="237"/>
    </location>
</feature>
<dbReference type="Pfam" id="PF13378">
    <property type="entry name" value="MR_MLE_C"/>
    <property type="match status" value="1"/>
</dbReference>
<feature type="region of interest" description="Disordered" evidence="9">
    <location>
        <begin position="371"/>
        <end position="526"/>
    </location>
</feature>
<keyword evidence="6" id="KW-0460">Magnesium</keyword>
<dbReference type="PANTHER" id="PTHR13794:SF58">
    <property type="entry name" value="MITOCHONDRIAL ENOLASE SUPERFAMILY MEMBER 1"/>
    <property type="match status" value="1"/>
</dbReference>